<dbReference type="AlphaFoldDB" id="A0A9W7LEV8"/>
<dbReference type="GO" id="GO:0003756">
    <property type="term" value="F:protein disulfide isomerase activity"/>
    <property type="evidence" value="ECO:0007669"/>
    <property type="project" value="UniProtKB-EC"/>
</dbReference>
<dbReference type="GO" id="GO:0034976">
    <property type="term" value="P:response to endoplasmic reticulum stress"/>
    <property type="evidence" value="ECO:0007669"/>
    <property type="project" value="TreeGrafter"/>
</dbReference>
<feature type="domain" description="Thioredoxin" evidence="9">
    <location>
        <begin position="166"/>
        <end position="294"/>
    </location>
</feature>
<dbReference type="InterPro" id="IPR013766">
    <property type="entry name" value="Thioredoxin_domain"/>
</dbReference>
<evidence type="ECO:0000313" key="10">
    <source>
        <dbReference type="EMBL" id="GMI47934.1"/>
    </source>
</evidence>
<evidence type="ECO:0000259" key="9">
    <source>
        <dbReference type="PROSITE" id="PS51352"/>
    </source>
</evidence>
<evidence type="ECO:0000256" key="7">
    <source>
        <dbReference type="ARBA" id="ARBA00023284"/>
    </source>
</evidence>
<dbReference type="InterPro" id="IPR017937">
    <property type="entry name" value="Thioredoxin_CS"/>
</dbReference>
<sequence length="412" mass="45545">MHLSMGLLGSLSLLLLTALPQFAVCSEEDTIEPADSKVHVLNYDNFHRFLDSHEDDLILMEFYAPWCGHCQELAPKYRVAAAELAAADLPRKVVLAKYNDGDDYNRRLRAGAPDVYNFTSYPSLFVLDDGEHERYGGGREADDIVFHMSAVAKGLDPYEEELKTKPGLYKDKPEFSAHVRDLMDESEMETIISNAPVNALRVVEFYSDRCPFCKSLAKEYVEAAKLTKAKLGDKVQFHAVNSRVYYDIAESWEITGYPWMCFFYDGKKVEDMAGLGGADSIVNWVTRMVDEHYDPDLVISAPPASSLPIGGEEDEGSCGAPPVEETSPFGIFHSIALAYPEKASLAEKTSMLNLLTSLSLNYPTEAGKEKLAAKLEEGTLDVSGRAGLVKLMCDLEKTIDPYATCKAVSVGL</sequence>
<dbReference type="PANTHER" id="PTHR18929:SF132">
    <property type="entry name" value="PROTEIN DISULFIDE-ISOMERASE A3"/>
    <property type="match status" value="1"/>
</dbReference>
<dbReference type="Pfam" id="PF00085">
    <property type="entry name" value="Thioredoxin"/>
    <property type="match status" value="2"/>
</dbReference>
<evidence type="ECO:0000256" key="6">
    <source>
        <dbReference type="ARBA" id="ARBA00023235"/>
    </source>
</evidence>
<evidence type="ECO:0000256" key="4">
    <source>
        <dbReference type="ARBA" id="ARBA00012723"/>
    </source>
</evidence>
<keyword evidence="6" id="KW-0413">Isomerase</keyword>
<comment type="similarity">
    <text evidence="3">Belongs to the protein disulfide isomerase family.</text>
</comment>
<gene>
    <name evidence="10" type="ORF">TrCOL_g4872</name>
</gene>
<name>A0A9W7LEV8_9STRA</name>
<evidence type="ECO:0000256" key="5">
    <source>
        <dbReference type="ARBA" id="ARBA00022824"/>
    </source>
</evidence>
<evidence type="ECO:0000256" key="1">
    <source>
        <dbReference type="ARBA" id="ARBA00001182"/>
    </source>
</evidence>
<keyword evidence="8" id="KW-0732">Signal</keyword>
<dbReference type="PROSITE" id="PS51352">
    <property type="entry name" value="THIOREDOXIN_2"/>
    <property type="match status" value="2"/>
</dbReference>
<keyword evidence="5" id="KW-0256">Endoplasmic reticulum</keyword>
<dbReference type="GO" id="GO:0006457">
    <property type="term" value="P:protein folding"/>
    <property type="evidence" value="ECO:0007669"/>
    <property type="project" value="TreeGrafter"/>
</dbReference>
<comment type="subcellular location">
    <subcellularLocation>
        <location evidence="2">Endoplasmic reticulum lumen</location>
    </subcellularLocation>
</comment>
<dbReference type="SUPFAM" id="SSF52833">
    <property type="entry name" value="Thioredoxin-like"/>
    <property type="match status" value="2"/>
</dbReference>
<protein>
    <recommendedName>
        <fullName evidence="4">protein disulfide-isomerase</fullName>
        <ecNumber evidence="4">5.3.4.1</ecNumber>
    </recommendedName>
</protein>
<evidence type="ECO:0000256" key="2">
    <source>
        <dbReference type="ARBA" id="ARBA00004319"/>
    </source>
</evidence>
<proteinExistence type="inferred from homology"/>
<dbReference type="Gene3D" id="3.40.30.10">
    <property type="entry name" value="Glutaredoxin"/>
    <property type="match status" value="2"/>
</dbReference>
<evidence type="ECO:0000256" key="8">
    <source>
        <dbReference type="SAM" id="SignalP"/>
    </source>
</evidence>
<comment type="caution">
    <text evidence="10">The sequence shown here is derived from an EMBL/GenBank/DDBJ whole genome shotgun (WGS) entry which is preliminary data.</text>
</comment>
<dbReference type="Proteomes" id="UP001165065">
    <property type="component" value="Unassembled WGS sequence"/>
</dbReference>
<comment type="catalytic activity">
    <reaction evidence="1">
        <text>Catalyzes the rearrangement of -S-S- bonds in proteins.</text>
        <dbReference type="EC" id="5.3.4.1"/>
    </reaction>
</comment>
<feature type="chain" id="PRO_5040814847" description="protein disulfide-isomerase" evidence="8">
    <location>
        <begin position="26"/>
        <end position="412"/>
    </location>
</feature>
<feature type="domain" description="Thioredoxin" evidence="9">
    <location>
        <begin position="13"/>
        <end position="153"/>
    </location>
</feature>
<dbReference type="InterPro" id="IPR036249">
    <property type="entry name" value="Thioredoxin-like_sf"/>
</dbReference>
<keyword evidence="11" id="KW-1185">Reference proteome</keyword>
<evidence type="ECO:0000256" key="3">
    <source>
        <dbReference type="ARBA" id="ARBA00006347"/>
    </source>
</evidence>
<dbReference type="PROSITE" id="PS00194">
    <property type="entry name" value="THIOREDOXIN_1"/>
    <property type="match status" value="1"/>
</dbReference>
<dbReference type="EC" id="5.3.4.1" evidence="4"/>
<reference evidence="11" key="1">
    <citation type="journal article" date="2023" name="Commun. Biol.">
        <title>Genome analysis of Parmales, the sister group of diatoms, reveals the evolutionary specialization of diatoms from phago-mixotrophs to photoautotrophs.</title>
        <authorList>
            <person name="Ban H."/>
            <person name="Sato S."/>
            <person name="Yoshikawa S."/>
            <person name="Yamada K."/>
            <person name="Nakamura Y."/>
            <person name="Ichinomiya M."/>
            <person name="Sato N."/>
            <person name="Blanc-Mathieu R."/>
            <person name="Endo H."/>
            <person name="Kuwata A."/>
            <person name="Ogata H."/>
        </authorList>
    </citation>
    <scope>NUCLEOTIDE SEQUENCE [LARGE SCALE GENOMIC DNA]</scope>
</reference>
<feature type="signal peptide" evidence="8">
    <location>
        <begin position="1"/>
        <end position="25"/>
    </location>
</feature>
<accession>A0A9W7LEV8</accession>
<evidence type="ECO:0000313" key="11">
    <source>
        <dbReference type="Proteomes" id="UP001165065"/>
    </source>
</evidence>
<organism evidence="10 11">
    <name type="scientific">Triparma columacea</name>
    <dbReference type="NCBI Taxonomy" id="722753"/>
    <lineage>
        <taxon>Eukaryota</taxon>
        <taxon>Sar</taxon>
        <taxon>Stramenopiles</taxon>
        <taxon>Ochrophyta</taxon>
        <taxon>Bolidophyceae</taxon>
        <taxon>Parmales</taxon>
        <taxon>Triparmaceae</taxon>
        <taxon>Triparma</taxon>
    </lineage>
</organism>
<keyword evidence="7" id="KW-0676">Redox-active center</keyword>
<dbReference type="OrthoDB" id="72053at2759"/>
<dbReference type="PANTHER" id="PTHR18929">
    <property type="entry name" value="PROTEIN DISULFIDE ISOMERASE"/>
    <property type="match status" value="1"/>
</dbReference>
<dbReference type="GO" id="GO:0005788">
    <property type="term" value="C:endoplasmic reticulum lumen"/>
    <property type="evidence" value="ECO:0007669"/>
    <property type="project" value="UniProtKB-SubCell"/>
</dbReference>
<dbReference type="EMBL" id="BRYA01000365">
    <property type="protein sequence ID" value="GMI47934.1"/>
    <property type="molecule type" value="Genomic_DNA"/>
</dbReference>
<dbReference type="CDD" id="cd02961">
    <property type="entry name" value="PDI_a_family"/>
    <property type="match status" value="2"/>
</dbReference>